<reference evidence="3" key="1">
    <citation type="journal article" date="2019" name="Int. J. Syst. Evol. Microbiol.">
        <title>The Global Catalogue of Microorganisms (GCM) 10K type strain sequencing project: providing services to taxonomists for standard genome sequencing and annotation.</title>
        <authorList>
            <consortium name="The Broad Institute Genomics Platform"/>
            <consortium name="The Broad Institute Genome Sequencing Center for Infectious Disease"/>
            <person name="Wu L."/>
            <person name="Ma J."/>
        </authorList>
    </citation>
    <scope>NUCLEOTIDE SEQUENCE [LARGE SCALE GENOMIC DNA]</scope>
    <source>
        <strain evidence="3">KCTC 33792</strain>
    </source>
</reference>
<evidence type="ECO:0000313" key="3">
    <source>
        <dbReference type="Proteomes" id="UP001597520"/>
    </source>
</evidence>
<evidence type="ECO:0000259" key="1">
    <source>
        <dbReference type="PROSITE" id="PS50943"/>
    </source>
</evidence>
<dbReference type="EMBL" id="JBHUML010000002">
    <property type="protein sequence ID" value="MFD2704692.1"/>
    <property type="molecule type" value="Genomic_DNA"/>
</dbReference>
<keyword evidence="3" id="KW-1185">Reference proteome</keyword>
<dbReference type="RefSeq" id="WP_380711969.1">
    <property type="nucleotide sequence ID" value="NZ_JBHUML010000002.1"/>
</dbReference>
<dbReference type="Proteomes" id="UP001597520">
    <property type="component" value="Unassembled WGS sequence"/>
</dbReference>
<dbReference type="Gene3D" id="1.10.260.40">
    <property type="entry name" value="lambda repressor-like DNA-binding domains"/>
    <property type="match status" value="1"/>
</dbReference>
<dbReference type="Pfam" id="PF01381">
    <property type="entry name" value="HTH_3"/>
    <property type="match status" value="1"/>
</dbReference>
<protein>
    <submittedName>
        <fullName evidence="2">Helix-turn-helix transcriptional regulator</fullName>
    </submittedName>
</protein>
<evidence type="ECO:0000313" key="2">
    <source>
        <dbReference type="EMBL" id="MFD2704692.1"/>
    </source>
</evidence>
<organism evidence="2 3">
    <name type="scientific">Salibacterium lacus</name>
    <dbReference type="NCBI Taxonomy" id="1898109"/>
    <lineage>
        <taxon>Bacteria</taxon>
        <taxon>Bacillati</taxon>
        <taxon>Bacillota</taxon>
        <taxon>Bacilli</taxon>
        <taxon>Bacillales</taxon>
        <taxon>Bacillaceae</taxon>
    </lineage>
</organism>
<dbReference type="InterPro" id="IPR001387">
    <property type="entry name" value="Cro/C1-type_HTH"/>
</dbReference>
<dbReference type="PROSITE" id="PS50943">
    <property type="entry name" value="HTH_CROC1"/>
    <property type="match status" value="1"/>
</dbReference>
<dbReference type="SMART" id="SM00530">
    <property type="entry name" value="HTH_XRE"/>
    <property type="match status" value="1"/>
</dbReference>
<dbReference type="SUPFAM" id="SSF47413">
    <property type="entry name" value="lambda repressor-like DNA-binding domains"/>
    <property type="match status" value="1"/>
</dbReference>
<feature type="domain" description="HTH cro/C1-type" evidence="1">
    <location>
        <begin position="35"/>
        <end position="86"/>
    </location>
</feature>
<dbReference type="InterPro" id="IPR010982">
    <property type="entry name" value="Lambda_DNA-bd_dom_sf"/>
</dbReference>
<accession>A0ABW5T0K9</accession>
<name>A0ABW5T0K9_9BACI</name>
<dbReference type="CDD" id="cd00093">
    <property type="entry name" value="HTH_XRE"/>
    <property type="match status" value="1"/>
</dbReference>
<comment type="caution">
    <text evidence="2">The sequence shown here is derived from an EMBL/GenBank/DDBJ whole genome shotgun (WGS) entry which is preliminary data.</text>
</comment>
<gene>
    <name evidence="2" type="ORF">ACFSUB_04380</name>
</gene>
<proteinExistence type="predicted"/>
<sequence length="90" mass="10414">MNDITRTDDIVQELPETESFFNGIGATFGHVIFSYRMERGLTQKQLADISGVRLKTIHRAEGGTFDIDARTYEKIFRALDVRKEDVERLY</sequence>